<dbReference type="GO" id="GO:0071944">
    <property type="term" value="C:cell periphery"/>
    <property type="evidence" value="ECO:0007669"/>
    <property type="project" value="UniProtKB-ARBA"/>
</dbReference>
<feature type="compositionally biased region" description="Polar residues" evidence="5">
    <location>
        <begin position="567"/>
        <end position="581"/>
    </location>
</feature>
<gene>
    <name evidence="7" type="ORF">HRR80_005691</name>
</gene>
<feature type="region of interest" description="Disordered" evidence="5">
    <location>
        <begin position="410"/>
        <end position="451"/>
    </location>
</feature>
<dbReference type="SUPFAM" id="SSF50965">
    <property type="entry name" value="Galactose oxidase, central domain"/>
    <property type="match status" value="1"/>
</dbReference>
<evidence type="ECO:0000313" key="8">
    <source>
        <dbReference type="Proteomes" id="UP001161757"/>
    </source>
</evidence>
<feature type="transmembrane region" description="Helical" evidence="6">
    <location>
        <begin position="377"/>
        <end position="401"/>
    </location>
</feature>
<sequence length="789" mass="83532">MSGPKPPVALKNHCSIIHDGTIYVYSPDAFQTLELKEGAQWKKEDNGVSVTGAVCVKGGVDGDNSKPALYVVGGAANASSSQYPGLQRYSISDKSWETITPVVAVTQNRQNHGAAYMNSSSSLLVYGGSQDGNTGPSSETFLLEMFPPYRVLAYSSIAPPTKKPVMLPWTEERTLMVGGSTTNVKVFTFGPANGWQDLGLSLPSPLPDSTVAQSALLTLDDSSKILQTFDLGESPPNVTTNVLLNPGGLPAAFGETAGGAATTASPTTTSGASSQAKRAIYLSNFPTYNDTLAPSATRSGFSLSQGDNGLIALLGGNDDDPVVFFNQSANSWIDATQILGEQQTPLATPSSTQPSTSATSTATHAAASGSSHKTPGLTILGAVLGAICGVAAILIILLLWMRAVRRRRAQREKQGQYQDDKRRSDEFNHEERGLKPLSKAGQPMGRSPVPSTVVTEADSTAMFGGRPDPKHLIRRVSSDRVQSAARGSGLAFGQALFKRDREKGSLTISKPMMPNLGDYEARPSIELGRATPAEEVIPETTPARKASQRKTNEGWGKYFQGEPLPGNRTTFVSRSSVGTTRNKSEFWPGSGVPQDSPRSPKFVLRDSAGNRLDTQNVAAGSPSLEYGPVDAQSRGFQARVSRASSAATTDTNYDDYEDEQVDGAFSSGIPASIHDTAWTPVGNTWSGPAQRPLKPSNSYLAAQTQANALQTPASNETGDSSGTQNSSIPSFPLPNSMLSEPPANGAKWAGATQSTSQREASDYFSHSRARSGTPDNTDMSWLNLGTPPR</sequence>
<dbReference type="PANTHER" id="PTHR15549">
    <property type="entry name" value="PAIRED IMMUNOGLOBULIN-LIKE TYPE 2 RECEPTOR"/>
    <property type="match status" value="1"/>
</dbReference>
<feature type="compositionally biased region" description="Low complexity" evidence="5">
    <location>
        <begin position="700"/>
        <end position="713"/>
    </location>
</feature>
<dbReference type="InterPro" id="IPR051694">
    <property type="entry name" value="Immunoregulatory_rcpt-like"/>
</dbReference>
<dbReference type="GO" id="GO:0016020">
    <property type="term" value="C:membrane"/>
    <property type="evidence" value="ECO:0007669"/>
    <property type="project" value="UniProtKB-SubCell"/>
</dbReference>
<organism evidence="7 8">
    <name type="scientific">Exophiala dermatitidis</name>
    <name type="common">Black yeast-like fungus</name>
    <name type="synonym">Wangiella dermatitidis</name>
    <dbReference type="NCBI Taxonomy" id="5970"/>
    <lineage>
        <taxon>Eukaryota</taxon>
        <taxon>Fungi</taxon>
        <taxon>Dikarya</taxon>
        <taxon>Ascomycota</taxon>
        <taxon>Pezizomycotina</taxon>
        <taxon>Eurotiomycetes</taxon>
        <taxon>Chaetothyriomycetidae</taxon>
        <taxon>Chaetothyriales</taxon>
        <taxon>Herpotrichiellaceae</taxon>
        <taxon>Exophiala</taxon>
    </lineage>
</organism>
<reference evidence="7" key="1">
    <citation type="submission" date="2023-01" db="EMBL/GenBank/DDBJ databases">
        <title>Exophiala dermititidis isolated from Cystic Fibrosis Patient.</title>
        <authorList>
            <person name="Kurbessoian T."/>
            <person name="Crocker A."/>
            <person name="Murante D."/>
            <person name="Hogan D.A."/>
            <person name="Stajich J.E."/>
        </authorList>
    </citation>
    <scope>NUCLEOTIDE SEQUENCE</scope>
    <source>
        <strain evidence="7">Ex8</strain>
    </source>
</reference>
<comment type="caution">
    <text evidence="7">The sequence shown here is derived from an EMBL/GenBank/DDBJ whole genome shotgun (WGS) entry which is preliminary data.</text>
</comment>
<proteinExistence type="predicted"/>
<dbReference type="AlphaFoldDB" id="A0AAN6ERZ3"/>
<evidence type="ECO:0000313" key="7">
    <source>
        <dbReference type="EMBL" id="KAJ8990203.1"/>
    </source>
</evidence>
<feature type="compositionally biased region" description="Low complexity" evidence="5">
    <location>
        <begin position="344"/>
        <end position="371"/>
    </location>
</feature>
<feature type="compositionally biased region" description="Basic and acidic residues" evidence="5">
    <location>
        <begin position="411"/>
        <end position="434"/>
    </location>
</feature>
<evidence type="ECO:0000256" key="1">
    <source>
        <dbReference type="ARBA" id="ARBA00004167"/>
    </source>
</evidence>
<dbReference type="InterPro" id="IPR011043">
    <property type="entry name" value="Gal_Oxase/kelch_b-propeller"/>
</dbReference>
<feature type="compositionally biased region" description="Low complexity" evidence="5">
    <location>
        <begin position="641"/>
        <end position="651"/>
    </location>
</feature>
<accession>A0AAN6ERZ3</accession>
<dbReference type="EMBL" id="JAJGCB010000011">
    <property type="protein sequence ID" value="KAJ8990203.1"/>
    <property type="molecule type" value="Genomic_DNA"/>
</dbReference>
<evidence type="ECO:0000256" key="2">
    <source>
        <dbReference type="ARBA" id="ARBA00022692"/>
    </source>
</evidence>
<protein>
    <recommendedName>
        <fullName evidence="9">Pre-mRNA splicing factor CLF1</fullName>
    </recommendedName>
</protein>
<keyword evidence="2 6" id="KW-0812">Transmembrane</keyword>
<feature type="region of interest" description="Disordered" evidence="5">
    <location>
        <begin position="344"/>
        <end position="372"/>
    </location>
</feature>
<dbReference type="Proteomes" id="UP001161757">
    <property type="component" value="Unassembled WGS sequence"/>
</dbReference>
<dbReference type="InterPro" id="IPR015915">
    <property type="entry name" value="Kelch-typ_b-propeller"/>
</dbReference>
<feature type="region of interest" description="Disordered" evidence="5">
    <location>
        <begin position="536"/>
        <end position="789"/>
    </location>
</feature>
<evidence type="ECO:0008006" key="9">
    <source>
        <dbReference type="Google" id="ProtNLM"/>
    </source>
</evidence>
<name>A0AAN6ERZ3_EXODE</name>
<evidence type="ECO:0000256" key="3">
    <source>
        <dbReference type="ARBA" id="ARBA00022989"/>
    </source>
</evidence>
<evidence type="ECO:0000256" key="4">
    <source>
        <dbReference type="ARBA" id="ARBA00023136"/>
    </source>
</evidence>
<evidence type="ECO:0000256" key="6">
    <source>
        <dbReference type="SAM" id="Phobius"/>
    </source>
</evidence>
<dbReference type="Gene3D" id="2.120.10.80">
    <property type="entry name" value="Kelch-type beta propeller"/>
    <property type="match status" value="1"/>
</dbReference>
<feature type="compositionally biased region" description="Polar residues" evidence="5">
    <location>
        <begin position="714"/>
        <end position="729"/>
    </location>
</feature>
<keyword evidence="4 6" id="KW-0472">Membrane</keyword>
<feature type="compositionally biased region" description="Acidic residues" evidence="5">
    <location>
        <begin position="652"/>
        <end position="661"/>
    </location>
</feature>
<comment type="subcellular location">
    <subcellularLocation>
        <location evidence="1">Membrane</location>
        <topology evidence="1">Single-pass membrane protein</topology>
    </subcellularLocation>
</comment>
<evidence type="ECO:0000256" key="5">
    <source>
        <dbReference type="SAM" id="MobiDB-lite"/>
    </source>
</evidence>
<keyword evidence="3 6" id="KW-1133">Transmembrane helix</keyword>